<gene>
    <name evidence="2" type="ORF">TRIATDRAFT_41134</name>
</gene>
<protein>
    <submittedName>
        <fullName evidence="2">Uncharacterized protein</fullName>
    </submittedName>
</protein>
<reference evidence="2 3" key="1">
    <citation type="journal article" date="2011" name="Genome Biol.">
        <title>Comparative genome sequence analysis underscores mycoparasitism as the ancestral life style of Trichoderma.</title>
        <authorList>
            <person name="Kubicek C.P."/>
            <person name="Herrera-Estrella A."/>
            <person name="Seidl-Seiboth V."/>
            <person name="Martinez D.A."/>
            <person name="Druzhinina I.S."/>
            <person name="Thon M."/>
            <person name="Zeilinger S."/>
            <person name="Casas-Flores S."/>
            <person name="Horwitz B.A."/>
            <person name="Mukherjee P.K."/>
            <person name="Mukherjee M."/>
            <person name="Kredics L."/>
            <person name="Alcaraz L.D."/>
            <person name="Aerts A."/>
            <person name="Antal Z."/>
            <person name="Atanasova L."/>
            <person name="Cervantes-Badillo M.G."/>
            <person name="Challacombe J."/>
            <person name="Chertkov O."/>
            <person name="McCluskey K."/>
            <person name="Coulpier F."/>
            <person name="Deshpande N."/>
            <person name="von Doehren H."/>
            <person name="Ebbole D.J."/>
            <person name="Esquivel-Naranjo E.U."/>
            <person name="Fekete E."/>
            <person name="Flipphi M."/>
            <person name="Glaser F."/>
            <person name="Gomez-Rodriguez E.Y."/>
            <person name="Gruber S."/>
            <person name="Han C."/>
            <person name="Henrissat B."/>
            <person name="Hermosa R."/>
            <person name="Hernandez-Onate M."/>
            <person name="Karaffa L."/>
            <person name="Kosti I."/>
            <person name="Le Crom S."/>
            <person name="Lindquist E."/>
            <person name="Lucas S."/>
            <person name="Luebeck M."/>
            <person name="Luebeck P.S."/>
            <person name="Margeot A."/>
            <person name="Metz B."/>
            <person name="Misra M."/>
            <person name="Nevalainen H."/>
            <person name="Omann M."/>
            <person name="Packer N."/>
            <person name="Perrone G."/>
            <person name="Uresti-Rivera E.E."/>
            <person name="Salamov A."/>
            <person name="Schmoll M."/>
            <person name="Seiboth B."/>
            <person name="Shapiro H."/>
            <person name="Sukno S."/>
            <person name="Tamayo-Ramos J.A."/>
            <person name="Tisch D."/>
            <person name="Wiest A."/>
            <person name="Wilkinson H.H."/>
            <person name="Zhang M."/>
            <person name="Coutinho P.M."/>
            <person name="Kenerley C.M."/>
            <person name="Monte E."/>
            <person name="Baker S.E."/>
            <person name="Grigoriev I.V."/>
        </authorList>
    </citation>
    <scope>NUCLEOTIDE SEQUENCE [LARGE SCALE GENOMIC DNA]</scope>
    <source>
        <strain evidence="3">ATCC 20476 / IMI 206040</strain>
    </source>
</reference>
<feature type="signal peptide" evidence="1">
    <location>
        <begin position="1"/>
        <end position="17"/>
    </location>
</feature>
<dbReference type="eggNOG" id="ENOG502SXJS">
    <property type="taxonomic scope" value="Eukaryota"/>
</dbReference>
<organism evidence="2 3">
    <name type="scientific">Hypocrea atroviridis (strain ATCC 20476 / IMI 206040)</name>
    <name type="common">Trichoderma atroviride</name>
    <dbReference type="NCBI Taxonomy" id="452589"/>
    <lineage>
        <taxon>Eukaryota</taxon>
        <taxon>Fungi</taxon>
        <taxon>Dikarya</taxon>
        <taxon>Ascomycota</taxon>
        <taxon>Pezizomycotina</taxon>
        <taxon>Sordariomycetes</taxon>
        <taxon>Hypocreomycetidae</taxon>
        <taxon>Hypocreales</taxon>
        <taxon>Hypocreaceae</taxon>
        <taxon>Trichoderma</taxon>
    </lineage>
</organism>
<dbReference type="AlphaFoldDB" id="G9NUE0"/>
<accession>G9NUE0</accession>
<dbReference type="KEGG" id="tatv:25784357"/>
<sequence>MKFSSIAIFAAAALVQANPAPSPAPSPAPAPEPGLFGDISSFIDGAENKVSTFAAGIHSAWDKGLSQGSQINSAIDSVFHTDASKVIASLTSEAGSIFSSLSSVEATATGDAKASYSSEISKLSASLASATSEAAAAASDKSKGAAAPVQTAYVAMGALMGGAAILANM</sequence>
<comment type="caution">
    <text evidence="2">The sequence shown here is derived from an EMBL/GenBank/DDBJ whole genome shotgun (WGS) entry which is preliminary data.</text>
</comment>
<evidence type="ECO:0000313" key="2">
    <source>
        <dbReference type="EMBL" id="EHK45671.1"/>
    </source>
</evidence>
<evidence type="ECO:0000256" key="1">
    <source>
        <dbReference type="SAM" id="SignalP"/>
    </source>
</evidence>
<name>G9NUE0_HYPAI</name>
<dbReference type="STRING" id="452589.G9NUE0"/>
<keyword evidence="1" id="KW-0732">Signal</keyword>
<dbReference type="EMBL" id="ABDG02000023">
    <property type="protein sequence ID" value="EHK45671.1"/>
    <property type="molecule type" value="Genomic_DNA"/>
</dbReference>
<dbReference type="OMA" id="NAGAMPT"/>
<proteinExistence type="predicted"/>
<keyword evidence="3" id="KW-1185">Reference proteome</keyword>
<dbReference type="RefSeq" id="XP_013943804.1">
    <property type="nucleotide sequence ID" value="XM_014088329.1"/>
</dbReference>
<dbReference type="OrthoDB" id="4900627at2759"/>
<feature type="chain" id="PRO_5003524639" evidence="1">
    <location>
        <begin position="18"/>
        <end position="169"/>
    </location>
</feature>
<dbReference type="GeneID" id="25784357"/>
<evidence type="ECO:0000313" key="3">
    <source>
        <dbReference type="Proteomes" id="UP000005426"/>
    </source>
</evidence>
<dbReference type="HOGENOM" id="CLU_1578733_0_0_1"/>
<dbReference type="Proteomes" id="UP000005426">
    <property type="component" value="Unassembled WGS sequence"/>
</dbReference>